<sequence length="267" mass="29510">MKDKAIDRVVLVSRSLLIFFSIFMLTLGIVFAWPFISIEDTPDGLKYTQTTTDNGVTLHVLQTKPDYITLLTINENVVRSGFPGINGGFFWEDQLLSIAVMDGVPVNGSVKEYGSGWFNTKYDRGTMVFDRITKKVDVQRVASAGDLTMTDETKFWAQGGVSMNLRDDNRWYQIAIDEEGLPFPGDNRLRSAMAYDTSGDIYLIVSSTKCTAKQFRTAIKSSVAAGKLQEGIFLDGDGSSQLLAGNVKLKGDSRTVVQMIAVNGEKR</sequence>
<reference evidence="2 3" key="1">
    <citation type="submission" date="2023-06" db="EMBL/GenBank/DDBJ databases">
        <title>Paenibacillus polygonum sp. nov., an endophytic bacterium, isolated from Polygonum lapathifolium L. in Nanji Wetland National Nature Reserve, South of Poyang Lake, Jiangxi Province, China.</title>
        <authorList>
            <person name="Yu Z."/>
        </authorList>
    </citation>
    <scope>NUCLEOTIDE SEQUENCE [LARGE SCALE GENOMIC DNA]</scope>
    <source>
        <strain evidence="2 3">C31</strain>
    </source>
</reference>
<dbReference type="Proteomes" id="UP001236415">
    <property type="component" value="Chromosome"/>
</dbReference>
<evidence type="ECO:0000313" key="2">
    <source>
        <dbReference type="EMBL" id="WIV17385.1"/>
    </source>
</evidence>
<name>A0ABY8WWN4_9BACL</name>
<keyword evidence="3" id="KW-1185">Reference proteome</keyword>
<accession>A0ABY8WWN4</accession>
<keyword evidence="1" id="KW-1133">Transmembrane helix</keyword>
<gene>
    <name evidence="2" type="ORF">QPK24_13170</name>
</gene>
<organism evidence="2 3">
    <name type="scientific">Paenibacillus polygoni</name>
    <dbReference type="NCBI Taxonomy" id="3050112"/>
    <lineage>
        <taxon>Bacteria</taxon>
        <taxon>Bacillati</taxon>
        <taxon>Bacillota</taxon>
        <taxon>Bacilli</taxon>
        <taxon>Bacillales</taxon>
        <taxon>Paenibacillaceae</taxon>
        <taxon>Paenibacillus</taxon>
    </lineage>
</organism>
<dbReference type="RefSeq" id="WP_285741738.1">
    <property type="nucleotide sequence ID" value="NZ_CP127162.1"/>
</dbReference>
<keyword evidence="1" id="KW-0472">Membrane</keyword>
<proteinExistence type="predicted"/>
<protein>
    <recommendedName>
        <fullName evidence="4">Phosphodiester glycosidase domain-containing protein</fullName>
    </recommendedName>
</protein>
<feature type="transmembrane region" description="Helical" evidence="1">
    <location>
        <begin position="12"/>
        <end position="36"/>
    </location>
</feature>
<evidence type="ECO:0000256" key="1">
    <source>
        <dbReference type="SAM" id="Phobius"/>
    </source>
</evidence>
<dbReference type="EMBL" id="CP127162">
    <property type="protein sequence ID" value="WIV17385.1"/>
    <property type="molecule type" value="Genomic_DNA"/>
</dbReference>
<evidence type="ECO:0008006" key="4">
    <source>
        <dbReference type="Google" id="ProtNLM"/>
    </source>
</evidence>
<evidence type="ECO:0000313" key="3">
    <source>
        <dbReference type="Proteomes" id="UP001236415"/>
    </source>
</evidence>
<keyword evidence="1" id="KW-0812">Transmembrane</keyword>